<accession>A0A1C3VXH2</accession>
<feature type="chain" id="PRO_5008684806" evidence="4">
    <location>
        <begin position="31"/>
        <end position="432"/>
    </location>
</feature>
<evidence type="ECO:0000256" key="2">
    <source>
        <dbReference type="ARBA" id="ARBA00008520"/>
    </source>
</evidence>
<evidence type="ECO:0000256" key="3">
    <source>
        <dbReference type="ARBA" id="ARBA00022764"/>
    </source>
</evidence>
<dbReference type="STRING" id="410764.GA0061103_4453"/>
<comment type="subcellular location">
    <subcellularLocation>
        <location evidence="1">Periplasm</location>
    </subcellularLocation>
</comment>
<keyword evidence="3" id="KW-0574">Periplasm</keyword>
<dbReference type="AlphaFoldDB" id="A0A1C3VXH2"/>
<evidence type="ECO:0000256" key="1">
    <source>
        <dbReference type="ARBA" id="ARBA00004418"/>
    </source>
</evidence>
<keyword evidence="4" id="KW-0732">Signal</keyword>
<protein>
    <submittedName>
        <fullName evidence="5">ABC-type glycerol-3-phosphate transport system, substrate-binding protein</fullName>
    </submittedName>
</protein>
<dbReference type="InterPro" id="IPR006311">
    <property type="entry name" value="TAT_signal"/>
</dbReference>
<evidence type="ECO:0000313" key="6">
    <source>
        <dbReference type="Proteomes" id="UP000199101"/>
    </source>
</evidence>
<feature type="signal peptide" evidence="4">
    <location>
        <begin position="1"/>
        <end position="30"/>
    </location>
</feature>
<dbReference type="GO" id="GO:0042597">
    <property type="term" value="C:periplasmic space"/>
    <property type="evidence" value="ECO:0007669"/>
    <property type="project" value="UniProtKB-SubCell"/>
</dbReference>
<dbReference type="PANTHER" id="PTHR43649">
    <property type="entry name" value="ARABINOSE-BINDING PROTEIN-RELATED"/>
    <property type="match status" value="1"/>
</dbReference>
<evidence type="ECO:0000256" key="4">
    <source>
        <dbReference type="SAM" id="SignalP"/>
    </source>
</evidence>
<dbReference type="Proteomes" id="UP000199101">
    <property type="component" value="Unassembled WGS sequence"/>
</dbReference>
<evidence type="ECO:0000313" key="5">
    <source>
        <dbReference type="EMBL" id="SCB32378.1"/>
    </source>
</evidence>
<dbReference type="RefSeq" id="WP_167376602.1">
    <property type="nucleotide sequence ID" value="NZ_FMAG01000004.1"/>
</dbReference>
<dbReference type="PROSITE" id="PS51318">
    <property type="entry name" value="TAT"/>
    <property type="match status" value="1"/>
</dbReference>
<gene>
    <name evidence="5" type="ORF">GA0061103_4453</name>
</gene>
<dbReference type="EMBL" id="FMAG01000004">
    <property type="protein sequence ID" value="SCB32378.1"/>
    <property type="molecule type" value="Genomic_DNA"/>
</dbReference>
<keyword evidence="6" id="KW-1185">Reference proteome</keyword>
<sequence>MKTTMQGNGPSLSRRTLLKSTAMLSGAAVAGEFFPAPAISATTTINVLSLGEGMFGQPFVDLSPEFTKATGIKINNITMGYNEAIQKQVAAFAAGSSSYDVVQVDSIYLKGYAKAGHLLALDDLIPAEELKDFFSDIPQTFKDMYGADGKTYGMATIGNCQRLIYNKAHLDAVGLDLPQTWDDLLKASQKVVDPKVSRFGFIAGTERLAKAFGVWLPIYWANGGVLFDDKMKPIFADQNGIDSLAFLLELVKTMPPGGAAYTESDEVKAMASGLGTLDPVAWIPDAQVTADAKTKPQLQSAVPPKGKVCSAPVMGGLGLTVSKYCQDPKPAAQYVAWFNSRDVQSSMIVQHGGQPCRNSAWAANATAKPWFSAVAESLKLAKVRPQIPEWSQVDGEVGIQLSRAFAGEISPKEALETAQKSVDQIMRDAGYY</sequence>
<organism evidence="5 6">
    <name type="scientific">Rhizobium multihospitium</name>
    <dbReference type="NCBI Taxonomy" id="410764"/>
    <lineage>
        <taxon>Bacteria</taxon>
        <taxon>Pseudomonadati</taxon>
        <taxon>Pseudomonadota</taxon>
        <taxon>Alphaproteobacteria</taxon>
        <taxon>Hyphomicrobiales</taxon>
        <taxon>Rhizobiaceae</taxon>
        <taxon>Rhizobium/Agrobacterium group</taxon>
        <taxon>Rhizobium</taxon>
    </lineage>
</organism>
<comment type="similarity">
    <text evidence="2">Belongs to the bacterial solute-binding protein 1 family.</text>
</comment>
<dbReference type="PANTHER" id="PTHR43649:SF12">
    <property type="entry name" value="DIACETYLCHITOBIOSE BINDING PROTEIN DASA"/>
    <property type="match status" value="1"/>
</dbReference>
<reference evidence="6" key="1">
    <citation type="submission" date="2016-08" db="EMBL/GenBank/DDBJ databases">
        <authorList>
            <person name="Varghese N."/>
            <person name="Submissions Spin"/>
        </authorList>
    </citation>
    <scope>NUCLEOTIDE SEQUENCE [LARGE SCALE GENOMIC DNA]</scope>
    <source>
        <strain evidence="6">HAMBI 2975</strain>
    </source>
</reference>
<name>A0A1C3VXH2_9HYPH</name>
<dbReference type="InterPro" id="IPR006059">
    <property type="entry name" value="SBP"/>
</dbReference>
<dbReference type="InterPro" id="IPR050490">
    <property type="entry name" value="Bact_solute-bd_prot1"/>
</dbReference>
<proteinExistence type="inferred from homology"/>
<dbReference type="Pfam" id="PF01547">
    <property type="entry name" value="SBP_bac_1"/>
    <property type="match status" value="1"/>
</dbReference>
<dbReference type="SUPFAM" id="SSF53850">
    <property type="entry name" value="Periplasmic binding protein-like II"/>
    <property type="match status" value="1"/>
</dbReference>
<dbReference type="Gene3D" id="3.40.190.10">
    <property type="entry name" value="Periplasmic binding protein-like II"/>
    <property type="match status" value="2"/>
</dbReference>